<evidence type="ECO:0000313" key="1">
    <source>
        <dbReference type="EMBL" id="NYG55418.1"/>
    </source>
</evidence>
<proteinExistence type="predicted"/>
<dbReference type="EMBL" id="JACCAC010000001">
    <property type="protein sequence ID" value="NYG55418.1"/>
    <property type="molecule type" value="Genomic_DNA"/>
</dbReference>
<dbReference type="AlphaFoldDB" id="A0A7Y9RVM3"/>
<comment type="caution">
    <text evidence="1">The sequence shown here is derived from an EMBL/GenBank/DDBJ whole genome shotgun (WGS) entry which is preliminary data.</text>
</comment>
<evidence type="ECO:0000313" key="2">
    <source>
        <dbReference type="Proteomes" id="UP000544110"/>
    </source>
</evidence>
<organism evidence="1 2">
    <name type="scientific">Nocardioides perillae</name>
    <dbReference type="NCBI Taxonomy" id="1119534"/>
    <lineage>
        <taxon>Bacteria</taxon>
        <taxon>Bacillati</taxon>
        <taxon>Actinomycetota</taxon>
        <taxon>Actinomycetes</taxon>
        <taxon>Propionibacteriales</taxon>
        <taxon>Nocardioidaceae</taxon>
        <taxon>Nocardioides</taxon>
    </lineage>
</organism>
<dbReference type="RefSeq" id="WP_343049204.1">
    <property type="nucleotide sequence ID" value="NZ_JACCAC010000001.1"/>
</dbReference>
<sequence length="86" mass="9282">MPSRDDRLDRPDRERLSPLEIRKDALQGTVEAAAGTVGQVATILTTAVKDVAGAVGGFATEVFEIRESVRRARAEHDPRGPVDAQD</sequence>
<protein>
    <submittedName>
        <fullName evidence="1">Uncharacterized protein</fullName>
    </submittedName>
</protein>
<keyword evidence="2" id="KW-1185">Reference proteome</keyword>
<accession>A0A7Y9RVM3</accession>
<reference evidence="1 2" key="1">
    <citation type="submission" date="2020-07" db="EMBL/GenBank/DDBJ databases">
        <title>Sequencing the genomes of 1000 actinobacteria strains.</title>
        <authorList>
            <person name="Klenk H.-P."/>
        </authorList>
    </citation>
    <scope>NUCLEOTIDE SEQUENCE [LARGE SCALE GENOMIC DNA]</scope>
    <source>
        <strain evidence="1 2">DSM 24552</strain>
    </source>
</reference>
<gene>
    <name evidence="1" type="ORF">BJ989_001722</name>
</gene>
<dbReference type="Proteomes" id="UP000544110">
    <property type="component" value="Unassembled WGS sequence"/>
</dbReference>
<name>A0A7Y9RVM3_9ACTN</name>